<proteinExistence type="predicted"/>
<dbReference type="InterPro" id="IPR033374">
    <property type="entry name" value="NSMF"/>
</dbReference>
<dbReference type="SUPFAM" id="SSF52540">
    <property type="entry name" value="P-loop containing nucleoside triphosphate hydrolases"/>
    <property type="match status" value="1"/>
</dbReference>
<feature type="compositionally biased region" description="Acidic residues" evidence="1">
    <location>
        <begin position="212"/>
        <end position="224"/>
    </location>
</feature>
<dbReference type="GO" id="GO:2001222">
    <property type="term" value="P:regulation of neuron migration"/>
    <property type="evidence" value="ECO:0007669"/>
    <property type="project" value="InterPro"/>
</dbReference>
<dbReference type="Pfam" id="PF00612">
    <property type="entry name" value="IQ"/>
    <property type="match status" value="2"/>
</dbReference>
<keyword evidence="3" id="KW-1185">Reference proteome</keyword>
<feature type="region of interest" description="Disordered" evidence="1">
    <location>
        <begin position="199"/>
        <end position="226"/>
    </location>
</feature>
<dbReference type="CDD" id="cd23767">
    <property type="entry name" value="IQCD"/>
    <property type="match status" value="1"/>
</dbReference>
<dbReference type="PROSITE" id="PS50096">
    <property type="entry name" value="IQ"/>
    <property type="match status" value="2"/>
</dbReference>
<accession>A0AAD9QRB0</accession>
<comment type="caution">
    <text evidence="2">The sequence shown here is derived from an EMBL/GenBank/DDBJ whole genome shotgun (WGS) entry which is preliminary data.</text>
</comment>
<reference evidence="2" key="2">
    <citation type="journal article" date="2023" name="Science">
        <title>Genomic signatures of disease resistance in endangered staghorn corals.</title>
        <authorList>
            <person name="Vollmer S.V."/>
            <person name="Selwyn J.D."/>
            <person name="Despard B.A."/>
            <person name="Roesel C.L."/>
        </authorList>
    </citation>
    <scope>NUCLEOTIDE SEQUENCE</scope>
    <source>
        <strain evidence="2">K2</strain>
    </source>
</reference>
<dbReference type="InterPro" id="IPR000048">
    <property type="entry name" value="IQ_motif_EF-hand-BS"/>
</dbReference>
<evidence type="ECO:0000313" key="2">
    <source>
        <dbReference type="EMBL" id="KAK2565931.1"/>
    </source>
</evidence>
<dbReference type="GO" id="GO:0048168">
    <property type="term" value="P:regulation of neuronal synaptic plasticity"/>
    <property type="evidence" value="ECO:0007669"/>
    <property type="project" value="InterPro"/>
</dbReference>
<evidence type="ECO:0000313" key="3">
    <source>
        <dbReference type="Proteomes" id="UP001249851"/>
    </source>
</evidence>
<gene>
    <name evidence="2" type="ORF">P5673_010234</name>
</gene>
<organism evidence="2 3">
    <name type="scientific">Acropora cervicornis</name>
    <name type="common">Staghorn coral</name>
    <dbReference type="NCBI Taxonomy" id="6130"/>
    <lineage>
        <taxon>Eukaryota</taxon>
        <taxon>Metazoa</taxon>
        <taxon>Cnidaria</taxon>
        <taxon>Anthozoa</taxon>
        <taxon>Hexacorallia</taxon>
        <taxon>Scleractinia</taxon>
        <taxon>Astrocoeniina</taxon>
        <taxon>Acroporidae</taxon>
        <taxon>Acropora</taxon>
    </lineage>
</organism>
<reference evidence="2" key="1">
    <citation type="journal article" date="2023" name="G3 (Bethesda)">
        <title>Whole genome assembly and annotation of the endangered Caribbean coral Acropora cervicornis.</title>
        <authorList>
            <person name="Selwyn J.D."/>
            <person name="Vollmer S.V."/>
        </authorList>
    </citation>
    <scope>NUCLEOTIDE SEQUENCE</scope>
    <source>
        <strain evidence="2">K2</strain>
    </source>
</reference>
<evidence type="ECO:0000256" key="1">
    <source>
        <dbReference type="SAM" id="MobiDB-lite"/>
    </source>
</evidence>
<keyword evidence="2" id="KW-0675">Receptor</keyword>
<sequence length="454" mass="51373">MGAIVSHRKNQRKISTVEQKAKAVNAFTSNIKEDENSTHEEEAPVKLQADQSDPTTKSTTNIAVASWGEGIVGTSSHELHNKGMVSSRGVQQEVKSSMDLYPSLKPKTPDQNSNNDLHNEFAKVAPILRQPSSETAATTIQRHMRGYQCRKSLEKQQQSALIIQRHVRGYQSRKGLEKQQQSALTIQRKYRNYKKSKPINVDLDNQTRDSNEDICDSDDDEEEYDNNKGEKIYRKAWREPTVTAPLINSDLEMTTMGDTYVPPRIVVIASNVPRADVLETIVKDDVLRINYDFYAATLQCILVLENVDIWDISLTDKIETSLETYQSRSRARSIAFVCQGGPGYFNPVKGKVVTKAKVQQDIELSSFWTKLGTLMTKLDSDQTTIHFVGNNVTGNKKGEQLMKFISKAMHPSKVKVESPLELGKAGREMLALYFDFEKYKVWKSRMHSKVSFTL</sequence>
<name>A0AAD9QRB0_ACRCE</name>
<dbReference type="Proteomes" id="UP001249851">
    <property type="component" value="Unassembled WGS sequence"/>
</dbReference>
<dbReference type="EMBL" id="JARQWQ010000018">
    <property type="protein sequence ID" value="KAK2565931.1"/>
    <property type="molecule type" value="Genomic_DNA"/>
</dbReference>
<protein>
    <submittedName>
        <fullName evidence="2">NMDA receptor synaptonuclear signaling and neuronal migration factor</fullName>
    </submittedName>
</protein>
<dbReference type="Gene3D" id="1.20.5.190">
    <property type="match status" value="1"/>
</dbReference>
<dbReference type="SMART" id="SM00015">
    <property type="entry name" value="IQ"/>
    <property type="match status" value="2"/>
</dbReference>
<dbReference type="PANTHER" id="PTHR32061">
    <property type="entry name" value="NMDA RECEPTOR SYNAPTONUCLEAR SIGNALING AND NEURONAL MIGRATION FACTOR"/>
    <property type="match status" value="1"/>
</dbReference>
<feature type="region of interest" description="Disordered" evidence="1">
    <location>
        <begin position="28"/>
        <end position="57"/>
    </location>
</feature>
<dbReference type="InterPro" id="IPR027417">
    <property type="entry name" value="P-loop_NTPase"/>
</dbReference>
<dbReference type="AlphaFoldDB" id="A0AAD9QRB0"/>
<feature type="compositionally biased region" description="Basic and acidic residues" evidence="1">
    <location>
        <begin position="31"/>
        <end position="44"/>
    </location>
</feature>